<dbReference type="RefSeq" id="WP_206007202.1">
    <property type="nucleotide sequence ID" value="NZ_CP070619.1"/>
</dbReference>
<protein>
    <submittedName>
        <fullName evidence="2">Nuclear transport factor 2 family protein</fullName>
    </submittedName>
</protein>
<dbReference type="EMBL" id="CP070619">
    <property type="protein sequence ID" value="QSE90780.1"/>
    <property type="molecule type" value="Genomic_DNA"/>
</dbReference>
<dbReference type="InterPro" id="IPR032710">
    <property type="entry name" value="NTF2-like_dom_sf"/>
</dbReference>
<evidence type="ECO:0000313" key="2">
    <source>
        <dbReference type="EMBL" id="QSE90780.1"/>
    </source>
</evidence>
<dbReference type="SUPFAM" id="SSF54427">
    <property type="entry name" value="NTF2-like"/>
    <property type="match status" value="1"/>
</dbReference>
<dbReference type="Pfam" id="PF12680">
    <property type="entry name" value="SnoaL_2"/>
    <property type="match status" value="1"/>
</dbReference>
<dbReference type="PANTHER" id="PTHR41252:SF1">
    <property type="entry name" value="BLR2505 PROTEIN"/>
    <property type="match status" value="1"/>
</dbReference>
<dbReference type="Gene3D" id="3.10.450.50">
    <property type="match status" value="1"/>
</dbReference>
<evidence type="ECO:0000313" key="3">
    <source>
        <dbReference type="Proteomes" id="UP000662986"/>
    </source>
</evidence>
<feature type="domain" description="SnoaL-like" evidence="1">
    <location>
        <begin position="17"/>
        <end position="121"/>
    </location>
</feature>
<keyword evidence="3" id="KW-1185">Reference proteome</keyword>
<sequence length="144" mass="16047">MPRSEYDAQELANKEIVERFLQAMTQGDVNGLDACMSEDSSYWIGAVDLPGTLPGSDFARRLQRFFALSADGKIDIKAVAFTIDGDRLAVEAESTAALKNGDVYRNVYHFVFVCRDGKIVELREYLDIKATDILFNDRARSGTP</sequence>
<reference evidence="2 3" key="2">
    <citation type="journal article" date="2022" name="Arch. Microbiol.">
        <title>Rhodococcus pseudokoreensis sp. nov. isolated from the rhizosphere of young M26 apple rootstocks.</title>
        <authorList>
            <person name="Kampfer P."/>
            <person name="Glaeser S.P."/>
            <person name="Blom J."/>
            <person name="Wolf J."/>
            <person name="Benning S."/>
            <person name="Schloter M."/>
            <person name="Neumann-Schaal M."/>
        </authorList>
    </citation>
    <scope>NUCLEOTIDE SEQUENCE [LARGE SCALE GENOMIC DNA]</scope>
    <source>
        <strain evidence="2 3">R79</strain>
    </source>
</reference>
<gene>
    <name evidence="2" type="ORF">JWS13_20195</name>
</gene>
<dbReference type="InterPro" id="IPR037401">
    <property type="entry name" value="SnoaL-like"/>
</dbReference>
<organism evidence="2 3">
    <name type="scientific">Rhodococcus pseudokoreensis</name>
    <dbReference type="NCBI Taxonomy" id="2811421"/>
    <lineage>
        <taxon>Bacteria</taxon>
        <taxon>Bacillati</taxon>
        <taxon>Actinomycetota</taxon>
        <taxon>Actinomycetes</taxon>
        <taxon>Mycobacteriales</taxon>
        <taxon>Nocardiaceae</taxon>
        <taxon>Rhodococcus</taxon>
    </lineage>
</organism>
<reference evidence="2 3" key="1">
    <citation type="journal article" date="2021" name="Microbiol. Resour. Announc.">
        <title>Complete Genome Sequences of Two Rhodococcus sp. Strains with Large and Linear Chromosomes, Isolated from Apple Rhizosphere.</title>
        <authorList>
            <person name="Benning S."/>
            <person name="Brugnone N."/>
            <person name="Siani R."/>
            <person name="Kublik S."/>
            <person name="Schloter M."/>
            <person name="Rad V."/>
        </authorList>
    </citation>
    <scope>NUCLEOTIDE SEQUENCE [LARGE SCALE GENOMIC DNA]</scope>
    <source>
        <strain evidence="2 3">R79</strain>
    </source>
</reference>
<dbReference type="Proteomes" id="UP000662986">
    <property type="component" value="Chromosome"/>
</dbReference>
<name>A0A974W3T1_9NOCA</name>
<evidence type="ECO:0000259" key="1">
    <source>
        <dbReference type="Pfam" id="PF12680"/>
    </source>
</evidence>
<proteinExistence type="predicted"/>
<accession>A0A974W3T1</accession>
<dbReference type="PANTHER" id="PTHR41252">
    <property type="entry name" value="BLR2505 PROTEIN"/>
    <property type="match status" value="1"/>
</dbReference>